<feature type="chain" id="PRO_5042181566" evidence="1">
    <location>
        <begin position="25"/>
        <end position="268"/>
    </location>
</feature>
<sequence length="268" mass="27993">MTIIRLPRRILALVAGACCATALAVFAPALPAANAESLRDRIPIMAGTALELPDHQQCTAGPVLRSRSLISRLTYLGAATRYVILPKHCAPEGAIVRVAGQIVGRVTWTSPRYDIGIVTVPPSTVQRPVCSGPSQLHHCTVPTATPKAVGRVILSRGQLQGTVPLSQTGEPSSGERFCISGAVTFTSCGFGFSDAAPVALPSGALGARSYDGHLPEHGDSGGPVISVHGTLYGIIICRATRADTIILGYLPIAFVLREIGENYELAPA</sequence>
<dbReference type="Gene3D" id="2.40.10.10">
    <property type="entry name" value="Trypsin-like serine proteases"/>
    <property type="match status" value="1"/>
</dbReference>
<keyword evidence="1" id="KW-0732">Signal</keyword>
<dbReference type="SUPFAM" id="SSF50494">
    <property type="entry name" value="Trypsin-like serine proteases"/>
    <property type="match status" value="1"/>
</dbReference>
<dbReference type="InterPro" id="IPR043504">
    <property type="entry name" value="Peptidase_S1_PA_chymotrypsin"/>
</dbReference>
<dbReference type="Proteomes" id="UP000283946">
    <property type="component" value="Chromosome"/>
</dbReference>
<feature type="signal peptide" evidence="1">
    <location>
        <begin position="1"/>
        <end position="24"/>
    </location>
</feature>
<evidence type="ECO:0000313" key="2">
    <source>
        <dbReference type="EMBL" id="AZZ56161.1"/>
    </source>
</evidence>
<dbReference type="InterPro" id="IPR009003">
    <property type="entry name" value="Peptidase_S1_PA"/>
</dbReference>
<proteinExistence type="predicted"/>
<evidence type="ECO:0000313" key="3">
    <source>
        <dbReference type="Proteomes" id="UP000283946"/>
    </source>
</evidence>
<accession>A0AAD1EMK3</accession>
<organism evidence="2 3">
    <name type="scientific">Rathayibacter iranicus</name>
    <dbReference type="NCBI Taxonomy" id="59737"/>
    <lineage>
        <taxon>Bacteria</taxon>
        <taxon>Bacillati</taxon>
        <taxon>Actinomycetota</taxon>
        <taxon>Actinomycetes</taxon>
        <taxon>Micrococcales</taxon>
        <taxon>Microbacteriaceae</taxon>
        <taxon>Rathayibacter</taxon>
    </lineage>
</organism>
<gene>
    <name evidence="2" type="ORF">C7V51_09905</name>
</gene>
<name>A0AAD1EMK3_9MICO</name>
<dbReference type="AlphaFoldDB" id="A0AAD1EMK3"/>
<dbReference type="KEGG" id="ria:C7V51_09905"/>
<dbReference type="EMBL" id="CP028130">
    <property type="protein sequence ID" value="AZZ56161.1"/>
    <property type="molecule type" value="Genomic_DNA"/>
</dbReference>
<protein>
    <submittedName>
        <fullName evidence="2">Uncharacterized protein</fullName>
    </submittedName>
</protein>
<reference evidence="2 3" key="1">
    <citation type="submission" date="2018-03" db="EMBL/GenBank/DDBJ databases">
        <title>Bacteriophage NCPPB3778 and a type I-E CRISPR drive the evolution of the US Biological Select Agent, Rathayibacter toxicus.</title>
        <authorList>
            <person name="Davis E.W.II."/>
            <person name="Tabima J.F."/>
            <person name="Weisberg A.J."/>
            <person name="Dantas Lopes L."/>
            <person name="Wiseman M.S."/>
            <person name="Wiseman M.S."/>
            <person name="Pupko T."/>
            <person name="Belcher M.S."/>
            <person name="Sechler A.J."/>
            <person name="Tancos M.A."/>
            <person name="Schroeder B.K."/>
            <person name="Murray T.D."/>
            <person name="Luster D.G."/>
            <person name="Schneider W.L."/>
            <person name="Rogers E."/>
            <person name="Andreote F.D."/>
            <person name="Grunwald N.J."/>
            <person name="Putnam M.L."/>
            <person name="Chang J.H."/>
        </authorList>
    </citation>
    <scope>NUCLEOTIDE SEQUENCE [LARGE SCALE GENOMIC DNA]</scope>
    <source>
        <strain evidence="2 3">NCCPB 2253</strain>
    </source>
</reference>
<evidence type="ECO:0000256" key="1">
    <source>
        <dbReference type="SAM" id="SignalP"/>
    </source>
</evidence>